<evidence type="ECO:0000256" key="2">
    <source>
        <dbReference type="SAM" id="SignalP"/>
    </source>
</evidence>
<organism evidence="3 4">
    <name type="scientific">Melanomma pulvis-pyrius CBS 109.77</name>
    <dbReference type="NCBI Taxonomy" id="1314802"/>
    <lineage>
        <taxon>Eukaryota</taxon>
        <taxon>Fungi</taxon>
        <taxon>Dikarya</taxon>
        <taxon>Ascomycota</taxon>
        <taxon>Pezizomycotina</taxon>
        <taxon>Dothideomycetes</taxon>
        <taxon>Pleosporomycetidae</taxon>
        <taxon>Pleosporales</taxon>
        <taxon>Melanommataceae</taxon>
        <taxon>Melanomma</taxon>
    </lineage>
</organism>
<protein>
    <submittedName>
        <fullName evidence="3">Uncharacterized protein</fullName>
    </submittedName>
</protein>
<dbReference type="EMBL" id="MU001765">
    <property type="protein sequence ID" value="KAF2799388.1"/>
    <property type="molecule type" value="Genomic_DNA"/>
</dbReference>
<gene>
    <name evidence="3" type="ORF">K505DRAFT_231118</name>
</gene>
<evidence type="ECO:0000256" key="1">
    <source>
        <dbReference type="SAM" id="MobiDB-lite"/>
    </source>
</evidence>
<dbReference type="AlphaFoldDB" id="A0A6A6XT15"/>
<proteinExistence type="predicted"/>
<dbReference type="OrthoDB" id="4132046at2759"/>
<name>A0A6A6XT15_9PLEO</name>
<feature type="region of interest" description="Disordered" evidence="1">
    <location>
        <begin position="46"/>
        <end position="70"/>
    </location>
</feature>
<feature type="chain" id="PRO_5025660870" evidence="2">
    <location>
        <begin position="19"/>
        <end position="249"/>
    </location>
</feature>
<evidence type="ECO:0000313" key="3">
    <source>
        <dbReference type="EMBL" id="KAF2799388.1"/>
    </source>
</evidence>
<reference evidence="3" key="1">
    <citation type="journal article" date="2020" name="Stud. Mycol.">
        <title>101 Dothideomycetes genomes: a test case for predicting lifestyles and emergence of pathogens.</title>
        <authorList>
            <person name="Haridas S."/>
            <person name="Albert R."/>
            <person name="Binder M."/>
            <person name="Bloem J."/>
            <person name="Labutti K."/>
            <person name="Salamov A."/>
            <person name="Andreopoulos B."/>
            <person name="Baker S."/>
            <person name="Barry K."/>
            <person name="Bills G."/>
            <person name="Bluhm B."/>
            <person name="Cannon C."/>
            <person name="Castanera R."/>
            <person name="Culley D."/>
            <person name="Daum C."/>
            <person name="Ezra D."/>
            <person name="Gonzalez J."/>
            <person name="Henrissat B."/>
            <person name="Kuo A."/>
            <person name="Liang C."/>
            <person name="Lipzen A."/>
            <person name="Lutzoni F."/>
            <person name="Magnuson J."/>
            <person name="Mondo S."/>
            <person name="Nolan M."/>
            <person name="Ohm R."/>
            <person name="Pangilinan J."/>
            <person name="Park H.-J."/>
            <person name="Ramirez L."/>
            <person name="Alfaro M."/>
            <person name="Sun H."/>
            <person name="Tritt A."/>
            <person name="Yoshinaga Y."/>
            <person name="Zwiers L.-H."/>
            <person name="Turgeon B."/>
            <person name="Goodwin S."/>
            <person name="Spatafora J."/>
            <person name="Crous P."/>
            <person name="Grigoriev I."/>
        </authorList>
    </citation>
    <scope>NUCLEOTIDE SEQUENCE</scope>
    <source>
        <strain evidence="3">CBS 109.77</strain>
    </source>
</reference>
<feature type="signal peptide" evidence="2">
    <location>
        <begin position="1"/>
        <end position="18"/>
    </location>
</feature>
<keyword evidence="2" id="KW-0732">Signal</keyword>
<evidence type="ECO:0000313" key="4">
    <source>
        <dbReference type="Proteomes" id="UP000799757"/>
    </source>
</evidence>
<keyword evidence="4" id="KW-1185">Reference proteome</keyword>
<dbReference type="Proteomes" id="UP000799757">
    <property type="component" value="Unassembled WGS sequence"/>
</dbReference>
<accession>A0A6A6XT15</accession>
<sequence>MQYTSIILAALAASNVIAAPLINAAPQKRMLDNTLTVVLTNEATETGSQTTFTEGQREEGGPNGSSGPFRTVELRLGKDVQRKDLRCKILDDQGDDIVVIRGANTDITFADGGKGAWTLRKESMVSEIICDPIFVKTDPSVFETRVILSNQATELGSQTTLKEGPRVESAPTGSSGPFQTVEIAVGAWAEKQDLRCSVLDHAGTPIVAKRGKNVDTTFSDADKGAWTFVHESEVSKIVCDESFKAAPQA</sequence>